<evidence type="ECO:0000313" key="3">
    <source>
        <dbReference type="Proteomes" id="UP001165082"/>
    </source>
</evidence>
<keyword evidence="1" id="KW-0175">Coiled coil</keyword>
<feature type="non-terminal residue" evidence="2">
    <location>
        <position position="168"/>
    </location>
</feature>
<dbReference type="Proteomes" id="UP001165082">
    <property type="component" value="Unassembled WGS sequence"/>
</dbReference>
<evidence type="ECO:0000256" key="1">
    <source>
        <dbReference type="SAM" id="Coils"/>
    </source>
</evidence>
<accession>A0A9W7L4P8</accession>
<protein>
    <submittedName>
        <fullName evidence="2">Uncharacterized protein</fullName>
    </submittedName>
</protein>
<reference evidence="2" key="1">
    <citation type="submission" date="2022-07" db="EMBL/GenBank/DDBJ databases">
        <title>Genome analysis of Parmales, a sister group of diatoms, reveals the evolutionary specialization of diatoms from phago-mixotrophs to photoautotrophs.</title>
        <authorList>
            <person name="Ban H."/>
            <person name="Sato S."/>
            <person name="Yoshikawa S."/>
            <person name="Kazumasa Y."/>
            <person name="Nakamura Y."/>
            <person name="Ichinomiya M."/>
            <person name="Saitoh K."/>
            <person name="Sato N."/>
            <person name="Blanc-Mathieu R."/>
            <person name="Endo H."/>
            <person name="Kuwata A."/>
            <person name="Ogata H."/>
        </authorList>
    </citation>
    <scope>NUCLEOTIDE SEQUENCE</scope>
</reference>
<organism evidence="2 3">
    <name type="scientific">Triparma retinervis</name>
    <dbReference type="NCBI Taxonomy" id="2557542"/>
    <lineage>
        <taxon>Eukaryota</taxon>
        <taxon>Sar</taxon>
        <taxon>Stramenopiles</taxon>
        <taxon>Ochrophyta</taxon>
        <taxon>Bolidophyceae</taxon>
        <taxon>Parmales</taxon>
        <taxon>Triparmaceae</taxon>
        <taxon>Triparma</taxon>
    </lineage>
</organism>
<name>A0A9W7L4P8_9STRA</name>
<gene>
    <name evidence="2" type="ORF">TrRE_jg4197</name>
</gene>
<sequence>MKGLLSYSRILSPLEVHDGTVPQKKKLVVLDVKQKRVRNSRRKKRSRNKKRGRSLKVIKGAKAYVPVEEDPLDVAERTSEKASLLDSASRLARKIARGVRIITRKFHVRKAYFRKKERKAKMKEKKKQLEKVKLAKQMETASWKAKKFAKELAKVQKEIEIADKIDSE</sequence>
<dbReference type="EMBL" id="BRXZ01008687">
    <property type="protein sequence ID" value="GMI29636.1"/>
    <property type="molecule type" value="Genomic_DNA"/>
</dbReference>
<evidence type="ECO:0000313" key="2">
    <source>
        <dbReference type="EMBL" id="GMI29636.1"/>
    </source>
</evidence>
<comment type="caution">
    <text evidence="2">The sequence shown here is derived from an EMBL/GenBank/DDBJ whole genome shotgun (WGS) entry which is preliminary data.</text>
</comment>
<feature type="coiled-coil region" evidence="1">
    <location>
        <begin position="112"/>
        <end position="139"/>
    </location>
</feature>
<proteinExistence type="predicted"/>
<dbReference type="AlphaFoldDB" id="A0A9W7L4P8"/>
<keyword evidence="3" id="KW-1185">Reference proteome</keyword>